<protein>
    <recommendedName>
        <fullName evidence="2">Antitoxin</fullName>
    </recommendedName>
</protein>
<proteinExistence type="inferred from homology"/>
<gene>
    <name evidence="3" type="ORF">UU32_C0047G0004</name>
</gene>
<comment type="caution">
    <text evidence="3">The sequence shown here is derived from an EMBL/GenBank/DDBJ whole genome shotgun (WGS) entry which is preliminary data.</text>
</comment>
<organism evidence="3 4">
    <name type="scientific">Candidatus Woesebacteria bacterium GW2011_GWB1_41_10</name>
    <dbReference type="NCBI Taxonomy" id="1618577"/>
    <lineage>
        <taxon>Bacteria</taxon>
        <taxon>Candidatus Woeseibacteriota</taxon>
    </lineage>
</organism>
<dbReference type="Pfam" id="PF02604">
    <property type="entry name" value="PhdYeFM_antitox"/>
    <property type="match status" value="1"/>
</dbReference>
<reference evidence="3 4" key="1">
    <citation type="journal article" date="2015" name="Nature">
        <title>rRNA introns, odd ribosomes, and small enigmatic genomes across a large radiation of phyla.</title>
        <authorList>
            <person name="Brown C.T."/>
            <person name="Hug L.A."/>
            <person name="Thomas B.C."/>
            <person name="Sharon I."/>
            <person name="Castelle C.J."/>
            <person name="Singh A."/>
            <person name="Wilkins M.J."/>
            <person name="Williams K.H."/>
            <person name="Banfield J.F."/>
        </authorList>
    </citation>
    <scope>NUCLEOTIDE SEQUENCE [LARGE SCALE GENOMIC DNA]</scope>
</reference>
<sequence length="94" mass="11278">MHNFSMRVISTYDFRKNMADYIDEVYFTETPLLISKFNKPVVVIKPYKKGEDNYMEFYGFMADANVETGEEFVNRIRRSAKEKEYVKKLRNRNA</sequence>
<dbReference type="InterPro" id="IPR006442">
    <property type="entry name" value="Antitoxin_Phd/YefM"/>
</dbReference>
<evidence type="ECO:0000256" key="2">
    <source>
        <dbReference type="RuleBase" id="RU362080"/>
    </source>
</evidence>
<dbReference type="Gene3D" id="3.40.1620.10">
    <property type="entry name" value="YefM-like domain"/>
    <property type="match status" value="1"/>
</dbReference>
<comment type="similarity">
    <text evidence="1 2">Belongs to the phD/YefM antitoxin family.</text>
</comment>
<evidence type="ECO:0000313" key="3">
    <source>
        <dbReference type="EMBL" id="KKR84299.1"/>
    </source>
</evidence>
<dbReference type="SUPFAM" id="SSF143120">
    <property type="entry name" value="YefM-like"/>
    <property type="match status" value="1"/>
</dbReference>
<dbReference type="Proteomes" id="UP000033858">
    <property type="component" value="Unassembled WGS sequence"/>
</dbReference>
<dbReference type="NCBIfam" id="TIGR01552">
    <property type="entry name" value="phd_fam"/>
    <property type="match status" value="1"/>
</dbReference>
<dbReference type="InterPro" id="IPR036165">
    <property type="entry name" value="YefM-like_sf"/>
</dbReference>
<evidence type="ECO:0000313" key="4">
    <source>
        <dbReference type="Proteomes" id="UP000033858"/>
    </source>
</evidence>
<comment type="function">
    <text evidence="2">Antitoxin component of a type II toxin-antitoxin (TA) system.</text>
</comment>
<name>A0A0G0U5D8_9BACT</name>
<dbReference type="EMBL" id="LCAE01000047">
    <property type="protein sequence ID" value="KKR84299.1"/>
    <property type="molecule type" value="Genomic_DNA"/>
</dbReference>
<dbReference type="AlphaFoldDB" id="A0A0G0U5D8"/>
<evidence type="ECO:0000256" key="1">
    <source>
        <dbReference type="ARBA" id="ARBA00009981"/>
    </source>
</evidence>
<accession>A0A0G0U5D8</accession>